<dbReference type="PANTHER" id="PTHR46890:SF48">
    <property type="entry name" value="RNA-DIRECTED DNA POLYMERASE"/>
    <property type="match status" value="1"/>
</dbReference>
<reference evidence="2 3" key="1">
    <citation type="submission" date="2024-01" db="EMBL/GenBank/DDBJ databases">
        <title>The complete chloroplast genome sequence of Lithospermum erythrorhizon: insights into the phylogenetic relationship among Boraginaceae species and the maternal lineages of purple gromwells.</title>
        <authorList>
            <person name="Okada T."/>
            <person name="Watanabe K."/>
        </authorList>
    </citation>
    <scope>NUCLEOTIDE SEQUENCE [LARGE SCALE GENOMIC DNA]</scope>
</reference>
<organism evidence="2 3">
    <name type="scientific">Lithospermum erythrorhizon</name>
    <name type="common">Purple gromwell</name>
    <name type="synonym">Lithospermum officinale var. erythrorhizon</name>
    <dbReference type="NCBI Taxonomy" id="34254"/>
    <lineage>
        <taxon>Eukaryota</taxon>
        <taxon>Viridiplantae</taxon>
        <taxon>Streptophyta</taxon>
        <taxon>Embryophyta</taxon>
        <taxon>Tracheophyta</taxon>
        <taxon>Spermatophyta</taxon>
        <taxon>Magnoliopsida</taxon>
        <taxon>eudicotyledons</taxon>
        <taxon>Gunneridae</taxon>
        <taxon>Pentapetalae</taxon>
        <taxon>asterids</taxon>
        <taxon>lamiids</taxon>
        <taxon>Boraginales</taxon>
        <taxon>Boraginaceae</taxon>
        <taxon>Boraginoideae</taxon>
        <taxon>Lithospermeae</taxon>
        <taxon>Lithospermum</taxon>
    </lineage>
</organism>
<protein>
    <recommendedName>
        <fullName evidence="1">Reverse transcriptase domain-containing protein</fullName>
    </recommendedName>
</protein>
<dbReference type="Pfam" id="PF00078">
    <property type="entry name" value="RVT_1"/>
    <property type="match status" value="1"/>
</dbReference>
<dbReference type="AlphaFoldDB" id="A0AAV3Q3N0"/>
<feature type="domain" description="Reverse transcriptase" evidence="1">
    <location>
        <begin position="2"/>
        <end position="186"/>
    </location>
</feature>
<dbReference type="Proteomes" id="UP001454036">
    <property type="component" value="Unassembled WGS sequence"/>
</dbReference>
<comment type="caution">
    <text evidence="2">The sequence shown here is derived from an EMBL/GenBank/DDBJ whole genome shotgun (WGS) entry which is preliminary data.</text>
</comment>
<accession>A0AAV3Q3N0</accession>
<keyword evidence="3" id="KW-1185">Reference proteome</keyword>
<name>A0AAV3Q3N0_LITER</name>
<evidence type="ECO:0000313" key="2">
    <source>
        <dbReference type="EMBL" id="GAA0157831.1"/>
    </source>
</evidence>
<evidence type="ECO:0000259" key="1">
    <source>
        <dbReference type="Pfam" id="PF00078"/>
    </source>
</evidence>
<dbReference type="InterPro" id="IPR000477">
    <property type="entry name" value="RT_dom"/>
</dbReference>
<dbReference type="PANTHER" id="PTHR46890">
    <property type="entry name" value="NON-LTR RETROLELEMENT REVERSE TRANSCRIPTASE-LIKE PROTEIN-RELATED"/>
    <property type="match status" value="1"/>
</dbReference>
<dbReference type="EMBL" id="BAABME010019629">
    <property type="protein sequence ID" value="GAA0157831.1"/>
    <property type="molecule type" value="Genomic_DNA"/>
</dbReference>
<proteinExistence type="predicted"/>
<evidence type="ECO:0000313" key="3">
    <source>
        <dbReference type="Proteomes" id="UP001454036"/>
    </source>
</evidence>
<gene>
    <name evidence="2" type="ORF">LIER_38526</name>
</gene>
<sequence>MTQFRPIALCNTIAKIIFKTLALKLKRCLLSVISNTQSAFVSMKLITDKVLLAYEAHHVLKSKKSGKKGFMSVKVDMLSIPWRFLREILVQLGFSTKWITTIIDFVESVSYSVLVNGKQFGFIKLGRGLRQGDSLSPYLYIIYTEGLISLLKGAQCRGELNGIPMGGNVEPMTHLMFVNDILLLGKATVKEATIFK</sequence>
<dbReference type="InterPro" id="IPR052343">
    <property type="entry name" value="Retrotransposon-Effector_Assoc"/>
</dbReference>